<dbReference type="EMBL" id="KN822108">
    <property type="protein sequence ID" value="KIM56883.1"/>
    <property type="molecule type" value="Genomic_DNA"/>
</dbReference>
<dbReference type="InParanoid" id="A0A0C2Z4J5"/>
<reference evidence="2" key="2">
    <citation type="submission" date="2015-01" db="EMBL/GenBank/DDBJ databases">
        <title>Evolutionary Origins and Diversification of the Mycorrhizal Mutualists.</title>
        <authorList>
            <consortium name="DOE Joint Genome Institute"/>
            <consortium name="Mycorrhizal Genomics Consortium"/>
            <person name="Kohler A."/>
            <person name="Kuo A."/>
            <person name="Nagy L.G."/>
            <person name="Floudas D."/>
            <person name="Copeland A."/>
            <person name="Barry K.W."/>
            <person name="Cichocki N."/>
            <person name="Veneault-Fourrey C."/>
            <person name="LaButti K."/>
            <person name="Lindquist E.A."/>
            <person name="Lipzen A."/>
            <person name="Lundell T."/>
            <person name="Morin E."/>
            <person name="Murat C."/>
            <person name="Riley R."/>
            <person name="Ohm R."/>
            <person name="Sun H."/>
            <person name="Tunlid A."/>
            <person name="Henrissat B."/>
            <person name="Grigoriev I.V."/>
            <person name="Hibbett D.S."/>
            <person name="Martin F."/>
        </authorList>
    </citation>
    <scope>NUCLEOTIDE SEQUENCE [LARGE SCALE GENOMIC DNA]</scope>
    <source>
        <strain evidence="2">Foug A</strain>
    </source>
</reference>
<organism evidence="1 2">
    <name type="scientific">Scleroderma citrinum Foug A</name>
    <dbReference type="NCBI Taxonomy" id="1036808"/>
    <lineage>
        <taxon>Eukaryota</taxon>
        <taxon>Fungi</taxon>
        <taxon>Dikarya</taxon>
        <taxon>Basidiomycota</taxon>
        <taxon>Agaricomycotina</taxon>
        <taxon>Agaricomycetes</taxon>
        <taxon>Agaricomycetidae</taxon>
        <taxon>Boletales</taxon>
        <taxon>Sclerodermatineae</taxon>
        <taxon>Sclerodermataceae</taxon>
        <taxon>Scleroderma</taxon>
    </lineage>
</organism>
<sequence length="127" mass="14014">MKDSSLRLDLIDTLGSSGYPGVDNPNLSTSDKMVAVTYRPWARESTMQNAQPVVSCYIPGCVLDFIRAPSPTLESLDFRVATRTNKCGYNHLAIILLRINLLTENFVTHSEGTNDASICPERNLGHD</sequence>
<dbReference type="Proteomes" id="UP000053989">
    <property type="component" value="Unassembled WGS sequence"/>
</dbReference>
<name>A0A0C2Z4J5_9AGAM</name>
<keyword evidence="2" id="KW-1185">Reference proteome</keyword>
<protein>
    <submittedName>
        <fullName evidence="1">Uncharacterized protein</fullName>
    </submittedName>
</protein>
<gene>
    <name evidence="1" type="ORF">SCLCIDRAFT_1219914</name>
</gene>
<dbReference type="AlphaFoldDB" id="A0A0C2Z4J5"/>
<dbReference type="HOGENOM" id="CLU_1971802_0_0_1"/>
<evidence type="ECO:0000313" key="1">
    <source>
        <dbReference type="EMBL" id="KIM56883.1"/>
    </source>
</evidence>
<reference evidence="1 2" key="1">
    <citation type="submission" date="2014-04" db="EMBL/GenBank/DDBJ databases">
        <authorList>
            <consortium name="DOE Joint Genome Institute"/>
            <person name="Kuo A."/>
            <person name="Kohler A."/>
            <person name="Nagy L.G."/>
            <person name="Floudas D."/>
            <person name="Copeland A."/>
            <person name="Barry K.W."/>
            <person name="Cichocki N."/>
            <person name="Veneault-Fourrey C."/>
            <person name="LaButti K."/>
            <person name="Lindquist E.A."/>
            <person name="Lipzen A."/>
            <person name="Lundell T."/>
            <person name="Morin E."/>
            <person name="Murat C."/>
            <person name="Sun H."/>
            <person name="Tunlid A."/>
            <person name="Henrissat B."/>
            <person name="Grigoriev I.V."/>
            <person name="Hibbett D.S."/>
            <person name="Martin F."/>
            <person name="Nordberg H.P."/>
            <person name="Cantor M.N."/>
            <person name="Hua S.X."/>
        </authorList>
    </citation>
    <scope>NUCLEOTIDE SEQUENCE [LARGE SCALE GENOMIC DNA]</scope>
    <source>
        <strain evidence="1 2">Foug A</strain>
    </source>
</reference>
<proteinExistence type="predicted"/>
<accession>A0A0C2Z4J5</accession>
<evidence type="ECO:0000313" key="2">
    <source>
        <dbReference type="Proteomes" id="UP000053989"/>
    </source>
</evidence>